<accession>A0A1Y5PXX9</accession>
<dbReference type="RefSeq" id="WP_295325281.1">
    <property type="nucleotide sequence ID" value="NZ_LT598653.1"/>
</dbReference>
<dbReference type="InterPro" id="IPR003462">
    <property type="entry name" value="ODC_Mu_crystall"/>
</dbReference>
<dbReference type="PIRSF" id="PIRSF001439">
    <property type="entry name" value="CryM"/>
    <property type="match status" value="1"/>
</dbReference>
<dbReference type="InterPro" id="IPR036291">
    <property type="entry name" value="NAD(P)-bd_dom_sf"/>
</dbReference>
<dbReference type="PANTHER" id="PTHR13812:SF19">
    <property type="entry name" value="KETIMINE REDUCTASE MU-CRYSTALLIN"/>
    <property type="match status" value="1"/>
</dbReference>
<dbReference type="PANTHER" id="PTHR13812">
    <property type="entry name" value="KETIMINE REDUCTASE MU-CRYSTALLIN"/>
    <property type="match status" value="1"/>
</dbReference>
<evidence type="ECO:0000313" key="1">
    <source>
        <dbReference type="EMBL" id="SBV32357.1"/>
    </source>
</evidence>
<dbReference type="KEGG" id="sphu:SPPYR_1237"/>
<dbReference type="EC" id="4.3.1.12" evidence="1"/>
<organism evidence="1">
    <name type="scientific">uncultured Sphingopyxis sp</name>
    <dbReference type="NCBI Taxonomy" id="310581"/>
    <lineage>
        <taxon>Bacteria</taxon>
        <taxon>Pseudomonadati</taxon>
        <taxon>Pseudomonadota</taxon>
        <taxon>Alphaproteobacteria</taxon>
        <taxon>Sphingomonadales</taxon>
        <taxon>Sphingomonadaceae</taxon>
        <taxon>Sphingopyxis</taxon>
        <taxon>environmental samples</taxon>
    </lineage>
</organism>
<keyword evidence="1" id="KW-0456">Lyase</keyword>
<dbReference type="GO" id="GO:0005737">
    <property type="term" value="C:cytoplasm"/>
    <property type="evidence" value="ECO:0007669"/>
    <property type="project" value="TreeGrafter"/>
</dbReference>
<gene>
    <name evidence="1" type="ORF">SPPYR_1237</name>
</gene>
<proteinExistence type="predicted"/>
<name>A0A1Y5PXX9_9SPHN</name>
<reference evidence="1" key="1">
    <citation type="submission" date="2016-03" db="EMBL/GenBank/DDBJ databases">
        <authorList>
            <person name="Ploux O."/>
        </authorList>
    </citation>
    <scope>NUCLEOTIDE SEQUENCE</scope>
    <source>
        <strain evidence="1">UC10</strain>
    </source>
</reference>
<sequence>MRIVELPEILDALDEETALAAVEDGFRRLHRGRVQLAEVAHLNFPDPPGDCHVKGGYIAGDDIFVFKFATSFYRNPELGLSSSNGCMIVVSARTGEPLAMLKDQGVLTDTRTAMAGAIAARAISRTGSKVLGIVGTGIQAKMQGEMIARRLGFETVLIHGRSADKAAVLAGELGGEAVGLADLSARAELIVTTTPSTVPVLTADLVRPGTRIVAVGADTPGKQELETALTAKARLIVDSAVQCAHHGEAGWPIRAGLIAPESLVELGALLESPASFADDEIVVADLTGVAVQDIAIAKTVWERLAR</sequence>
<dbReference type="Gene3D" id="3.30.1780.10">
    <property type="entry name" value="ornithine cyclodeaminase, domain 1"/>
    <property type="match status" value="1"/>
</dbReference>
<dbReference type="AlphaFoldDB" id="A0A1Y5PXX9"/>
<dbReference type="EMBL" id="LT598653">
    <property type="protein sequence ID" value="SBV32357.1"/>
    <property type="molecule type" value="Genomic_DNA"/>
</dbReference>
<dbReference type="GO" id="GO:0008473">
    <property type="term" value="F:ornithine cyclodeaminase activity"/>
    <property type="evidence" value="ECO:0007669"/>
    <property type="project" value="UniProtKB-EC"/>
</dbReference>
<dbReference type="SUPFAM" id="SSF51735">
    <property type="entry name" value="NAD(P)-binding Rossmann-fold domains"/>
    <property type="match status" value="1"/>
</dbReference>
<protein>
    <submittedName>
        <fullName evidence="1">Ornithine cyclodeaminase</fullName>
        <ecNumber evidence="1">4.3.1.12</ecNumber>
    </submittedName>
</protein>
<dbReference type="Gene3D" id="3.40.50.720">
    <property type="entry name" value="NAD(P)-binding Rossmann-like Domain"/>
    <property type="match status" value="1"/>
</dbReference>
<dbReference type="Pfam" id="PF02423">
    <property type="entry name" value="OCD_Mu_crystall"/>
    <property type="match status" value="1"/>
</dbReference>
<dbReference type="InterPro" id="IPR023401">
    <property type="entry name" value="ODC_N"/>
</dbReference>